<accession>A0A5R9K6N2</accession>
<feature type="binding site" evidence="1">
    <location>
        <position position="276"/>
    </location>
    <ligand>
        <name>Zn(2+)</name>
        <dbReference type="ChEBI" id="CHEBI:29105"/>
    </ligand>
</feature>
<dbReference type="PRINTS" id="PR01955">
    <property type="entry name" value="LANCFRANKIA"/>
</dbReference>
<dbReference type="Pfam" id="PF05147">
    <property type="entry name" value="LANC_like"/>
    <property type="match status" value="1"/>
</dbReference>
<feature type="binding site" evidence="1">
    <location>
        <position position="327"/>
    </location>
    <ligand>
        <name>Zn(2+)</name>
        <dbReference type="ChEBI" id="CHEBI:29105"/>
    </ligand>
</feature>
<dbReference type="GO" id="GO:0031179">
    <property type="term" value="P:peptide modification"/>
    <property type="evidence" value="ECO:0007669"/>
    <property type="project" value="InterPro"/>
</dbReference>
<dbReference type="Gene3D" id="1.50.10.20">
    <property type="match status" value="1"/>
</dbReference>
<sequence>MLDITTNICPPRLVEQLPKLTSLIAKNPVTQNNVSRGELGVILYYFYLSRASGESRYAHEAYQRLETLLRNLTANNTTDLMNSTLAGGLAGLGMTLEVLINEGFIEDEYDDFLFRLDQLVFDNALKKIEKEDTDFLHGGTGGFHYLYYRFSKNPDVHTYLNKYVSTLAGISYNYQTAAYIRNTYLQPISQPGEVNLGLSHGMAATILILLNLYESDINQPLTESLIRKYIRFLLRYRNTGTYEQGRHALYPNTVTLRNGHFEPTGPSSYQGGLRWCYGDLNVAHVLHRAGNLLSEPEWKNKAAETGLATLAIQDVEIARCHGSLFCHGATGIAHYYDYLQRISGIHEYRLGYDYWIQVAIDEFRKEEEQMLHTDISGYFLEGAVGSGLVIMNRILDEPGYWEKIWLLT</sequence>
<keyword evidence="3" id="KW-1185">Reference proteome</keyword>
<keyword evidence="1" id="KW-0862">Zinc</keyword>
<protein>
    <recommendedName>
        <fullName evidence="4">Lanthionine synthetase C family protein</fullName>
    </recommendedName>
</protein>
<dbReference type="GO" id="GO:0046872">
    <property type="term" value="F:metal ion binding"/>
    <property type="evidence" value="ECO:0007669"/>
    <property type="project" value="UniProtKB-KW"/>
</dbReference>
<reference evidence="2 3" key="1">
    <citation type="submission" date="2019-05" db="EMBL/GenBank/DDBJ databases">
        <authorList>
            <person name="Qu J.-H."/>
        </authorList>
    </citation>
    <scope>NUCLEOTIDE SEQUENCE [LARGE SCALE GENOMIC DNA]</scope>
    <source>
        <strain evidence="2 3">Z12</strain>
    </source>
</reference>
<keyword evidence="1" id="KW-0479">Metal-binding</keyword>
<dbReference type="SUPFAM" id="SSF158745">
    <property type="entry name" value="LanC-like"/>
    <property type="match status" value="1"/>
</dbReference>
<evidence type="ECO:0000256" key="1">
    <source>
        <dbReference type="PIRSR" id="PIRSR607822-1"/>
    </source>
</evidence>
<gene>
    <name evidence="2" type="ORF">FEM55_22105</name>
</gene>
<evidence type="ECO:0000313" key="3">
    <source>
        <dbReference type="Proteomes" id="UP000309788"/>
    </source>
</evidence>
<dbReference type="EMBL" id="VCEI01000030">
    <property type="protein sequence ID" value="TLU89437.1"/>
    <property type="molecule type" value="Genomic_DNA"/>
</dbReference>
<dbReference type="SMART" id="SM01260">
    <property type="entry name" value="LANC_like"/>
    <property type="match status" value="1"/>
</dbReference>
<organism evidence="2 3">
    <name type="scientific">Dyadobacter sediminis</name>
    <dbReference type="NCBI Taxonomy" id="1493691"/>
    <lineage>
        <taxon>Bacteria</taxon>
        <taxon>Pseudomonadati</taxon>
        <taxon>Bacteroidota</taxon>
        <taxon>Cytophagia</taxon>
        <taxon>Cytophagales</taxon>
        <taxon>Spirosomataceae</taxon>
        <taxon>Dyadobacter</taxon>
    </lineage>
</organism>
<dbReference type="PRINTS" id="PR01950">
    <property type="entry name" value="LANCSUPER"/>
</dbReference>
<evidence type="ECO:0008006" key="4">
    <source>
        <dbReference type="Google" id="ProtNLM"/>
    </source>
</evidence>
<dbReference type="InterPro" id="IPR007822">
    <property type="entry name" value="LANC-like"/>
</dbReference>
<name>A0A5R9K6N2_9BACT</name>
<dbReference type="Proteomes" id="UP000309788">
    <property type="component" value="Unassembled WGS sequence"/>
</dbReference>
<feature type="binding site" evidence="1">
    <location>
        <position position="326"/>
    </location>
    <ligand>
        <name>Zn(2+)</name>
        <dbReference type="ChEBI" id="CHEBI:29105"/>
    </ligand>
</feature>
<evidence type="ECO:0000313" key="2">
    <source>
        <dbReference type="EMBL" id="TLU89437.1"/>
    </source>
</evidence>
<dbReference type="AlphaFoldDB" id="A0A5R9K6N2"/>
<dbReference type="OrthoDB" id="6313827at2"/>
<comment type="caution">
    <text evidence="2">The sequence shown here is derived from an EMBL/GenBank/DDBJ whole genome shotgun (WGS) entry which is preliminary data.</text>
</comment>
<dbReference type="RefSeq" id="WP_138283497.1">
    <property type="nucleotide sequence ID" value="NZ_BMGE01000004.1"/>
</dbReference>
<proteinExistence type="predicted"/>